<dbReference type="EMBL" id="BSXU01018860">
    <property type="protein sequence ID" value="GME85777.1"/>
    <property type="molecule type" value="Genomic_DNA"/>
</dbReference>
<organism evidence="1 2">
    <name type="scientific">Ambrosiozyma monospora</name>
    <name type="common">Yeast</name>
    <name type="synonym">Endomycopsis monosporus</name>
    <dbReference type="NCBI Taxonomy" id="43982"/>
    <lineage>
        <taxon>Eukaryota</taxon>
        <taxon>Fungi</taxon>
        <taxon>Dikarya</taxon>
        <taxon>Ascomycota</taxon>
        <taxon>Saccharomycotina</taxon>
        <taxon>Pichiomycetes</taxon>
        <taxon>Pichiales</taxon>
        <taxon>Pichiaceae</taxon>
        <taxon>Ambrosiozyma</taxon>
    </lineage>
</organism>
<evidence type="ECO:0000313" key="1">
    <source>
        <dbReference type="EMBL" id="GME85777.1"/>
    </source>
</evidence>
<dbReference type="Proteomes" id="UP001165063">
    <property type="component" value="Unassembled WGS sequence"/>
</dbReference>
<comment type="caution">
    <text evidence="1">The sequence shown here is derived from an EMBL/GenBank/DDBJ whole genome shotgun (WGS) entry which is preliminary data.</text>
</comment>
<protein>
    <submittedName>
        <fullName evidence="1">Unnamed protein product</fullName>
    </submittedName>
</protein>
<evidence type="ECO:0000313" key="2">
    <source>
        <dbReference type="Proteomes" id="UP001165063"/>
    </source>
</evidence>
<reference evidence="1" key="1">
    <citation type="submission" date="2023-04" db="EMBL/GenBank/DDBJ databases">
        <title>Ambrosiozyma monospora NBRC 1965.</title>
        <authorList>
            <person name="Ichikawa N."/>
            <person name="Sato H."/>
            <person name="Tonouchi N."/>
        </authorList>
    </citation>
    <scope>NUCLEOTIDE SEQUENCE</scope>
    <source>
        <strain evidence="1">NBRC 1965</strain>
    </source>
</reference>
<sequence length="126" mass="14483">MPESQTAIIRLQNDSIKLVNRVFTGDQKSEVVIWLKRVWSAVFEQRRAIIGMQTSIDPDNQVVFVNGNVFDRDYVNKLYSNIFNKYKKCISDLNVYMTGTVSIDECWSNLSNEMQKIAGLLSINVL</sequence>
<name>A0A9W6WEB0_AMBMO</name>
<dbReference type="AlphaFoldDB" id="A0A9W6WEB0"/>
<gene>
    <name evidence="1" type="ORF">Amon01_001020600</name>
</gene>
<keyword evidence="2" id="KW-1185">Reference proteome</keyword>
<proteinExistence type="predicted"/>
<accession>A0A9W6WEB0</accession>